<gene>
    <name evidence="1" type="ORF">BZ3500_MVSOF-1268-A1-R1_CHR10-1G02616</name>
</gene>
<name>A0A2X0L479_9BASI</name>
<sequence>MYTKATSNHSDRAETDSLAVLSNVVLQELRVVSKGLDARETIISLESSSTPALTLASQKSLKSVAYLGERVFDRSQQAEARFRFLRRRNEVRDASVS</sequence>
<dbReference type="AlphaFoldDB" id="A0A2X0L479"/>
<proteinExistence type="predicted"/>
<dbReference type="EMBL" id="FMWP01000116">
    <property type="protein sequence ID" value="SDA01384.1"/>
    <property type="molecule type" value="Genomic_DNA"/>
</dbReference>
<accession>A0A2X0L479</accession>
<protein>
    <submittedName>
        <fullName evidence="1">BZ3500_MvSof-1268-A1-R1_Chr10-1g02616 protein</fullName>
    </submittedName>
</protein>
<dbReference type="Proteomes" id="UP000249723">
    <property type="component" value="Unassembled WGS sequence"/>
</dbReference>
<evidence type="ECO:0000313" key="1">
    <source>
        <dbReference type="EMBL" id="SDA01384.1"/>
    </source>
</evidence>
<keyword evidence="2" id="KW-1185">Reference proteome</keyword>
<reference evidence="2" key="1">
    <citation type="submission" date="2016-10" db="EMBL/GenBank/DDBJ databases">
        <authorList>
            <person name="Jeantristanb JTB J.-T."/>
            <person name="Ricardo R."/>
        </authorList>
    </citation>
    <scope>NUCLEOTIDE SEQUENCE [LARGE SCALE GENOMIC DNA]</scope>
</reference>
<organism evidence="1 2">
    <name type="scientific">Microbotryum saponariae</name>
    <dbReference type="NCBI Taxonomy" id="289078"/>
    <lineage>
        <taxon>Eukaryota</taxon>
        <taxon>Fungi</taxon>
        <taxon>Dikarya</taxon>
        <taxon>Basidiomycota</taxon>
        <taxon>Pucciniomycotina</taxon>
        <taxon>Microbotryomycetes</taxon>
        <taxon>Microbotryales</taxon>
        <taxon>Microbotryaceae</taxon>
        <taxon>Microbotryum</taxon>
    </lineage>
</organism>
<evidence type="ECO:0000313" key="2">
    <source>
        <dbReference type="Proteomes" id="UP000249723"/>
    </source>
</evidence>